<dbReference type="GO" id="GO:0005789">
    <property type="term" value="C:endoplasmic reticulum membrane"/>
    <property type="evidence" value="ECO:0007669"/>
    <property type="project" value="UniProtKB-SubCell"/>
</dbReference>
<protein>
    <recommendedName>
        <fullName evidence="3">Store-operated calcium entry-associated regulatory factor</fullName>
    </recommendedName>
    <alternativeName>
        <fullName evidence="13">Transmembrane protein 66</fullName>
    </alternativeName>
</protein>
<feature type="compositionally biased region" description="Gly residues" evidence="14">
    <location>
        <begin position="305"/>
        <end position="331"/>
    </location>
</feature>
<feature type="compositionally biased region" description="Basic and acidic residues" evidence="14">
    <location>
        <begin position="150"/>
        <end position="165"/>
    </location>
</feature>
<keyword evidence="6" id="KW-0812">Transmembrane</keyword>
<feature type="compositionally biased region" description="Polar residues" evidence="14">
    <location>
        <begin position="247"/>
        <end position="256"/>
    </location>
</feature>
<evidence type="ECO:0000256" key="8">
    <source>
        <dbReference type="ARBA" id="ARBA00022824"/>
    </source>
</evidence>
<dbReference type="EMBL" id="JAWDJX010000044">
    <property type="protein sequence ID" value="KAK3048851.1"/>
    <property type="molecule type" value="Genomic_DNA"/>
</dbReference>
<evidence type="ECO:0000256" key="14">
    <source>
        <dbReference type="SAM" id="MobiDB-lite"/>
    </source>
</evidence>
<feature type="compositionally biased region" description="Low complexity" evidence="14">
    <location>
        <begin position="332"/>
        <end position="346"/>
    </location>
</feature>
<keyword evidence="7 15" id="KW-0732">Signal</keyword>
<keyword evidence="11" id="KW-0406">Ion transport</keyword>
<dbReference type="AlphaFoldDB" id="A0AAJ0G8X0"/>
<evidence type="ECO:0000313" key="16">
    <source>
        <dbReference type="EMBL" id="KAK3048851.1"/>
    </source>
</evidence>
<keyword evidence="9" id="KW-0106">Calcium</keyword>
<feature type="chain" id="PRO_5042610939" description="Store-operated calcium entry-associated regulatory factor" evidence="15">
    <location>
        <begin position="22"/>
        <end position="359"/>
    </location>
</feature>
<keyword evidence="5" id="KW-0109">Calcium transport</keyword>
<evidence type="ECO:0000256" key="13">
    <source>
        <dbReference type="ARBA" id="ARBA00031116"/>
    </source>
</evidence>
<evidence type="ECO:0000256" key="2">
    <source>
        <dbReference type="ARBA" id="ARBA00006833"/>
    </source>
</evidence>
<feature type="region of interest" description="Disordered" evidence="14">
    <location>
        <begin position="213"/>
        <end position="359"/>
    </location>
</feature>
<feature type="compositionally biased region" description="Gly residues" evidence="14">
    <location>
        <begin position="213"/>
        <end position="222"/>
    </location>
</feature>
<evidence type="ECO:0000256" key="5">
    <source>
        <dbReference type="ARBA" id="ARBA00022568"/>
    </source>
</evidence>
<keyword evidence="12" id="KW-0472">Membrane</keyword>
<organism evidence="16 17">
    <name type="scientific">Extremus antarcticus</name>
    <dbReference type="NCBI Taxonomy" id="702011"/>
    <lineage>
        <taxon>Eukaryota</taxon>
        <taxon>Fungi</taxon>
        <taxon>Dikarya</taxon>
        <taxon>Ascomycota</taxon>
        <taxon>Pezizomycotina</taxon>
        <taxon>Dothideomycetes</taxon>
        <taxon>Dothideomycetidae</taxon>
        <taxon>Mycosphaerellales</taxon>
        <taxon>Extremaceae</taxon>
        <taxon>Extremus</taxon>
    </lineage>
</organism>
<dbReference type="PANTHER" id="PTHR15929:SF0">
    <property type="entry name" value="STORE-OPERATED CALCIUM ENTRY-ASSOCIATED REGULATORY FACTOR"/>
    <property type="match status" value="1"/>
</dbReference>
<evidence type="ECO:0000256" key="6">
    <source>
        <dbReference type="ARBA" id="ARBA00022692"/>
    </source>
</evidence>
<evidence type="ECO:0000256" key="12">
    <source>
        <dbReference type="ARBA" id="ARBA00023136"/>
    </source>
</evidence>
<dbReference type="Pfam" id="PF06682">
    <property type="entry name" value="SARAF"/>
    <property type="match status" value="1"/>
</dbReference>
<name>A0AAJ0G8X0_9PEZI</name>
<proteinExistence type="inferred from homology"/>
<accession>A0AAJ0G8X0</accession>
<comment type="similarity">
    <text evidence="2">Belongs to the SARAF family.</text>
</comment>
<evidence type="ECO:0000256" key="7">
    <source>
        <dbReference type="ARBA" id="ARBA00022729"/>
    </source>
</evidence>
<feature type="signal peptide" evidence="15">
    <location>
        <begin position="1"/>
        <end position="21"/>
    </location>
</feature>
<gene>
    <name evidence="16" type="ORF">LTR09_009746</name>
</gene>
<dbReference type="Proteomes" id="UP001271007">
    <property type="component" value="Unassembled WGS sequence"/>
</dbReference>
<feature type="compositionally biased region" description="Pro residues" evidence="14">
    <location>
        <begin position="228"/>
        <end position="237"/>
    </location>
</feature>
<keyword evidence="10" id="KW-1133">Transmembrane helix</keyword>
<dbReference type="PANTHER" id="PTHR15929">
    <property type="entry name" value="STORE-OPERATED CALCIUM ENTRY-ASSOCIATED REGULATORY FACTOR"/>
    <property type="match status" value="1"/>
</dbReference>
<sequence>MHLTGGLLTLLLATATTPAFAKRYTKTNDAVLLSNVRSLTVQHGKQTTGRRSDPVPQLSCIGGNAKGHYEVDVMQCKNSGGEYDPEDIQWTCHASLPPEFKLGSTEVICEGYDSPDDQHVLKGSCGVEYRLILTELGEERYPANWWGGRSKKESTQEEPEFDGRPKRATTPWSESVFKLVFWVVFLSVAILILYKISGLDGLANVRLPNPPRGGWGGGGGGGDDNDDPPPPYTPQQPPRKAKRGPSYNASPRTTNSGPGFWSGAGLGGAAGYAAGNYMGGRSERSRQQHQPQNAYAAPGPSTYNRGGGSSWFGGGGGGAGPSNYGGGGGSSSFGTPSSSNPAPSSSRYESTGFGGTRRR</sequence>
<comment type="caution">
    <text evidence="16">The sequence shown here is derived from an EMBL/GenBank/DDBJ whole genome shotgun (WGS) entry which is preliminary data.</text>
</comment>
<evidence type="ECO:0000256" key="11">
    <source>
        <dbReference type="ARBA" id="ARBA00023065"/>
    </source>
</evidence>
<evidence type="ECO:0000313" key="17">
    <source>
        <dbReference type="Proteomes" id="UP001271007"/>
    </source>
</evidence>
<reference evidence="16" key="1">
    <citation type="submission" date="2023-04" db="EMBL/GenBank/DDBJ databases">
        <title>Black Yeasts Isolated from many extreme environments.</title>
        <authorList>
            <person name="Coleine C."/>
            <person name="Stajich J.E."/>
            <person name="Selbmann L."/>
        </authorList>
    </citation>
    <scope>NUCLEOTIDE SEQUENCE</scope>
    <source>
        <strain evidence="16">CCFEE 5312</strain>
    </source>
</reference>
<evidence type="ECO:0000256" key="9">
    <source>
        <dbReference type="ARBA" id="ARBA00022837"/>
    </source>
</evidence>
<comment type="subcellular location">
    <subcellularLocation>
        <location evidence="1">Endoplasmic reticulum membrane</location>
        <topology evidence="1">Single-pass type I membrane protein</topology>
    </subcellularLocation>
</comment>
<keyword evidence="4" id="KW-0813">Transport</keyword>
<feature type="compositionally biased region" description="Gly residues" evidence="14">
    <location>
        <begin position="260"/>
        <end position="270"/>
    </location>
</feature>
<feature type="region of interest" description="Disordered" evidence="14">
    <location>
        <begin position="146"/>
        <end position="169"/>
    </location>
</feature>
<evidence type="ECO:0000256" key="10">
    <source>
        <dbReference type="ARBA" id="ARBA00022989"/>
    </source>
</evidence>
<feature type="compositionally biased region" description="Low complexity" evidence="14">
    <location>
        <begin position="271"/>
        <end position="280"/>
    </location>
</feature>
<dbReference type="GO" id="GO:2001256">
    <property type="term" value="P:regulation of store-operated calcium entry"/>
    <property type="evidence" value="ECO:0007669"/>
    <property type="project" value="InterPro"/>
</dbReference>
<evidence type="ECO:0000256" key="1">
    <source>
        <dbReference type="ARBA" id="ARBA00004115"/>
    </source>
</evidence>
<keyword evidence="8" id="KW-0256">Endoplasmic reticulum</keyword>
<keyword evidence="17" id="KW-1185">Reference proteome</keyword>
<evidence type="ECO:0000256" key="3">
    <source>
        <dbReference type="ARBA" id="ARBA00016584"/>
    </source>
</evidence>
<dbReference type="GO" id="GO:0006816">
    <property type="term" value="P:calcium ion transport"/>
    <property type="evidence" value="ECO:0007669"/>
    <property type="project" value="UniProtKB-KW"/>
</dbReference>
<dbReference type="InterPro" id="IPR009567">
    <property type="entry name" value="SARAF"/>
</dbReference>
<evidence type="ECO:0000256" key="4">
    <source>
        <dbReference type="ARBA" id="ARBA00022448"/>
    </source>
</evidence>
<evidence type="ECO:0000256" key="15">
    <source>
        <dbReference type="SAM" id="SignalP"/>
    </source>
</evidence>